<dbReference type="PANTHER" id="PTHR43352:SF1">
    <property type="entry name" value="ANTHRANILATE--COA LIGASE"/>
    <property type="match status" value="1"/>
</dbReference>
<dbReference type="PANTHER" id="PTHR43352">
    <property type="entry name" value="ACETYL-COA SYNTHETASE"/>
    <property type="match status" value="1"/>
</dbReference>
<evidence type="ECO:0000259" key="3">
    <source>
        <dbReference type="Pfam" id="PF13193"/>
    </source>
</evidence>
<evidence type="ECO:0000256" key="1">
    <source>
        <dbReference type="ARBA" id="ARBA00022598"/>
    </source>
</evidence>
<dbReference type="InterPro" id="IPR025110">
    <property type="entry name" value="AMP-bd_C"/>
</dbReference>
<dbReference type="Gene3D" id="3.30.300.30">
    <property type="match status" value="1"/>
</dbReference>
<keyword evidence="1" id="KW-0436">Ligase</keyword>
<dbReference type="AlphaFoldDB" id="A0A9X2EI30"/>
<dbReference type="RefSeq" id="WP_251918905.1">
    <property type="nucleotide sequence ID" value="NZ_JAMRXG010000036.1"/>
</dbReference>
<evidence type="ECO:0000313" key="4">
    <source>
        <dbReference type="EMBL" id="MCM6779058.1"/>
    </source>
</evidence>
<proteinExistence type="predicted"/>
<comment type="caution">
    <text evidence="4">The sequence shown here is derived from an EMBL/GenBank/DDBJ whole genome shotgun (WGS) entry which is preliminary data.</text>
</comment>
<dbReference type="InterPro" id="IPR045851">
    <property type="entry name" value="AMP-bd_C_sf"/>
</dbReference>
<evidence type="ECO:0000259" key="2">
    <source>
        <dbReference type="Pfam" id="PF00501"/>
    </source>
</evidence>
<organism evidence="4 5">
    <name type="scientific">Nocardia pulmonis</name>
    <dbReference type="NCBI Taxonomy" id="2951408"/>
    <lineage>
        <taxon>Bacteria</taxon>
        <taxon>Bacillati</taxon>
        <taxon>Actinomycetota</taxon>
        <taxon>Actinomycetes</taxon>
        <taxon>Mycobacteriales</taxon>
        <taxon>Nocardiaceae</taxon>
        <taxon>Nocardia</taxon>
    </lineage>
</organism>
<protein>
    <submittedName>
        <fullName evidence="4">AMP-binding protein</fullName>
    </submittedName>
</protein>
<dbReference type="GO" id="GO:0016878">
    <property type="term" value="F:acid-thiol ligase activity"/>
    <property type="evidence" value="ECO:0007669"/>
    <property type="project" value="TreeGrafter"/>
</dbReference>
<feature type="domain" description="AMP-dependent synthetase/ligase" evidence="2">
    <location>
        <begin position="22"/>
        <end position="351"/>
    </location>
</feature>
<dbReference type="Proteomes" id="UP001139157">
    <property type="component" value="Unassembled WGS sequence"/>
</dbReference>
<dbReference type="Pfam" id="PF00501">
    <property type="entry name" value="AMP-binding"/>
    <property type="match status" value="1"/>
</dbReference>
<keyword evidence="5" id="KW-1185">Reference proteome</keyword>
<dbReference type="GO" id="GO:0044550">
    <property type="term" value="P:secondary metabolite biosynthetic process"/>
    <property type="evidence" value="ECO:0007669"/>
    <property type="project" value="TreeGrafter"/>
</dbReference>
<feature type="domain" description="AMP-binding enzyme C-terminal" evidence="3">
    <location>
        <begin position="402"/>
        <end position="474"/>
    </location>
</feature>
<dbReference type="InterPro" id="IPR042099">
    <property type="entry name" value="ANL_N_sf"/>
</dbReference>
<gene>
    <name evidence="4" type="ORF">NDR86_36835</name>
</gene>
<dbReference type="Gene3D" id="3.40.50.12780">
    <property type="entry name" value="N-terminal domain of ligase-like"/>
    <property type="match status" value="1"/>
</dbReference>
<dbReference type="Pfam" id="PF13193">
    <property type="entry name" value="AMP-binding_C"/>
    <property type="match status" value="1"/>
</dbReference>
<dbReference type="InterPro" id="IPR000873">
    <property type="entry name" value="AMP-dep_synth/lig_dom"/>
</dbReference>
<evidence type="ECO:0000313" key="5">
    <source>
        <dbReference type="Proteomes" id="UP001139157"/>
    </source>
</evidence>
<dbReference type="EMBL" id="JAMRXG010000036">
    <property type="protein sequence ID" value="MCM6779058.1"/>
    <property type="molecule type" value="Genomic_DNA"/>
</dbReference>
<dbReference type="SUPFAM" id="SSF56801">
    <property type="entry name" value="Acetyl-CoA synthetase-like"/>
    <property type="match status" value="1"/>
</dbReference>
<name>A0A9X2EI30_9NOCA</name>
<accession>A0A9X2EI30</accession>
<sequence length="490" mass="52149">MSDRSNFVAEITARAAERDWLSNPAYRTDEHSYSYAEVLRLAAETATALRHSGIGPGDRVCIVLPETIDLIAVFLAALRIGAVAVPINGNADPELLTDAVRRSGAKLVVRHREFTVPDGCIALWPDQLRGAAADPDIAVVTAETPAFAVFTSGTTGPAKLVVHTHGDIRHFDEGVGNALGIAAGEVCLSASGTYLAYGLGNAVFFPLLRGASTVLNGTDSRLVPAEALRLIEQHAVDVFYAIPSYFTSLLREPGVDSLKRLRLAVTAGEVLNKSVEEALITLLGSSLTGIFGTTEIGHAVAVNAGADYRRQKVGRVIGPYAVRIVDRVTGEPIPTGRIGSLEVHGPTITLGAKEATAAPVRLAGQWYATGDVALLDEDGYLQLFGRADDVETVAGQDVYPAEVESVLLESPAVREAAVCTVTGPDGERRLRAYVVRNDTAVSELELERRLLAAAAKALAPHKVPREVRYLDALPYILGGKLSRRDVRLLG</sequence>
<reference evidence="4" key="1">
    <citation type="submission" date="2022-06" db="EMBL/GenBank/DDBJ databases">
        <title>Novel species in genus nocardia.</title>
        <authorList>
            <person name="Li F."/>
        </authorList>
    </citation>
    <scope>NUCLEOTIDE SEQUENCE</scope>
    <source>
        <strain evidence="4">CDC141</strain>
    </source>
</reference>